<reference evidence="1" key="3">
    <citation type="submission" date="2022-06" db="UniProtKB">
        <authorList>
            <consortium name="EnsemblPlants"/>
        </authorList>
    </citation>
    <scope>IDENTIFICATION</scope>
</reference>
<evidence type="ECO:0000313" key="2">
    <source>
        <dbReference type="Proteomes" id="UP000015106"/>
    </source>
</evidence>
<sequence>MTGRTPATCTAATSPPRAGLVLAGSWGGSSTWCSAAAATTAASGSSSSSSAQGSWTGRFAASGRQTMAMTLCPARVLTPSRPAPLAPAAVWCALRHAAVEGSSRSYGCQQTSLCRWQCINQIGWRTSHNSLSPGHKENGGTLGFEDAASRRTTNMGRSVEFFLTRQDSHAANLVTGQIFWCPGVFAD</sequence>
<reference evidence="1" key="2">
    <citation type="submission" date="2018-03" db="EMBL/GenBank/DDBJ databases">
        <title>The Triticum urartu genome reveals the dynamic nature of wheat genome evolution.</title>
        <authorList>
            <person name="Ling H."/>
            <person name="Ma B."/>
            <person name="Shi X."/>
            <person name="Liu H."/>
            <person name="Dong L."/>
            <person name="Sun H."/>
            <person name="Cao Y."/>
            <person name="Gao Q."/>
            <person name="Zheng S."/>
            <person name="Li Y."/>
            <person name="Yu Y."/>
            <person name="Du H."/>
            <person name="Qi M."/>
            <person name="Li Y."/>
            <person name="Yu H."/>
            <person name="Cui Y."/>
            <person name="Wang N."/>
            <person name="Chen C."/>
            <person name="Wu H."/>
            <person name="Zhao Y."/>
            <person name="Zhang J."/>
            <person name="Li Y."/>
            <person name="Zhou W."/>
            <person name="Zhang B."/>
            <person name="Hu W."/>
            <person name="Eijk M."/>
            <person name="Tang J."/>
            <person name="Witsenboer H."/>
            <person name="Zhao S."/>
            <person name="Li Z."/>
            <person name="Zhang A."/>
            <person name="Wang D."/>
            <person name="Liang C."/>
        </authorList>
    </citation>
    <scope>NUCLEOTIDE SEQUENCE [LARGE SCALE GENOMIC DNA]</scope>
    <source>
        <strain evidence="1">cv. G1812</strain>
    </source>
</reference>
<evidence type="ECO:0000313" key="1">
    <source>
        <dbReference type="EnsemblPlants" id="TuG1812G0300000643.01.T01"/>
    </source>
</evidence>
<dbReference type="AlphaFoldDB" id="A0A8R7PNZ9"/>
<dbReference type="Proteomes" id="UP000015106">
    <property type="component" value="Chromosome 3"/>
</dbReference>
<keyword evidence="2" id="KW-1185">Reference proteome</keyword>
<name>A0A8R7PNZ9_TRIUA</name>
<dbReference type="EnsemblPlants" id="TuG1812G0300000643.01.T01">
    <property type="protein sequence ID" value="TuG1812G0300000643.01.T01"/>
    <property type="gene ID" value="TuG1812G0300000643.01"/>
</dbReference>
<protein>
    <submittedName>
        <fullName evidence="1">Uncharacterized protein</fullName>
    </submittedName>
</protein>
<dbReference type="EnsemblPlants" id="TuG1812G0300000643.01.T02">
    <property type="protein sequence ID" value="TuG1812G0300000643.01.T02"/>
    <property type="gene ID" value="TuG1812G0300000643.01"/>
</dbReference>
<reference evidence="2" key="1">
    <citation type="journal article" date="2013" name="Nature">
        <title>Draft genome of the wheat A-genome progenitor Triticum urartu.</title>
        <authorList>
            <person name="Ling H.Q."/>
            <person name="Zhao S."/>
            <person name="Liu D."/>
            <person name="Wang J."/>
            <person name="Sun H."/>
            <person name="Zhang C."/>
            <person name="Fan H."/>
            <person name="Li D."/>
            <person name="Dong L."/>
            <person name="Tao Y."/>
            <person name="Gao C."/>
            <person name="Wu H."/>
            <person name="Li Y."/>
            <person name="Cui Y."/>
            <person name="Guo X."/>
            <person name="Zheng S."/>
            <person name="Wang B."/>
            <person name="Yu K."/>
            <person name="Liang Q."/>
            <person name="Yang W."/>
            <person name="Lou X."/>
            <person name="Chen J."/>
            <person name="Feng M."/>
            <person name="Jian J."/>
            <person name="Zhang X."/>
            <person name="Luo G."/>
            <person name="Jiang Y."/>
            <person name="Liu J."/>
            <person name="Wang Z."/>
            <person name="Sha Y."/>
            <person name="Zhang B."/>
            <person name="Wu H."/>
            <person name="Tang D."/>
            <person name="Shen Q."/>
            <person name="Xue P."/>
            <person name="Zou S."/>
            <person name="Wang X."/>
            <person name="Liu X."/>
            <person name="Wang F."/>
            <person name="Yang Y."/>
            <person name="An X."/>
            <person name="Dong Z."/>
            <person name="Zhang K."/>
            <person name="Zhang X."/>
            <person name="Luo M.C."/>
            <person name="Dvorak J."/>
            <person name="Tong Y."/>
            <person name="Wang J."/>
            <person name="Yang H."/>
            <person name="Li Z."/>
            <person name="Wang D."/>
            <person name="Zhang A."/>
            <person name="Wang J."/>
        </authorList>
    </citation>
    <scope>NUCLEOTIDE SEQUENCE</scope>
    <source>
        <strain evidence="2">cv. G1812</strain>
    </source>
</reference>
<organism evidence="1 2">
    <name type="scientific">Triticum urartu</name>
    <name type="common">Red wild einkorn</name>
    <name type="synonym">Crithodium urartu</name>
    <dbReference type="NCBI Taxonomy" id="4572"/>
    <lineage>
        <taxon>Eukaryota</taxon>
        <taxon>Viridiplantae</taxon>
        <taxon>Streptophyta</taxon>
        <taxon>Embryophyta</taxon>
        <taxon>Tracheophyta</taxon>
        <taxon>Spermatophyta</taxon>
        <taxon>Magnoliopsida</taxon>
        <taxon>Liliopsida</taxon>
        <taxon>Poales</taxon>
        <taxon>Poaceae</taxon>
        <taxon>BOP clade</taxon>
        <taxon>Pooideae</taxon>
        <taxon>Triticodae</taxon>
        <taxon>Triticeae</taxon>
        <taxon>Triticinae</taxon>
        <taxon>Triticum</taxon>
    </lineage>
</organism>
<dbReference type="Gramene" id="TuG1812G0300000643.01.T01">
    <property type="protein sequence ID" value="TuG1812G0300000643.01.T01"/>
    <property type="gene ID" value="TuG1812G0300000643.01"/>
</dbReference>
<accession>A0A8R7PNZ9</accession>
<dbReference type="Gramene" id="TuG1812G0300000643.01.T02">
    <property type="protein sequence ID" value="TuG1812G0300000643.01.T02"/>
    <property type="gene ID" value="TuG1812G0300000643.01"/>
</dbReference>
<proteinExistence type="predicted"/>